<dbReference type="RefSeq" id="WP_404614077.1">
    <property type="nucleotide sequence ID" value="NZ_JADIKK010000008.1"/>
</dbReference>
<protein>
    <submittedName>
        <fullName evidence="6">Transglycosylase SLT domain-containing protein</fullName>
    </submittedName>
</protein>
<evidence type="ECO:0000256" key="3">
    <source>
        <dbReference type="SAM" id="SignalP"/>
    </source>
</evidence>
<evidence type="ECO:0000256" key="1">
    <source>
        <dbReference type="ARBA" id="ARBA00007734"/>
    </source>
</evidence>
<dbReference type="CDD" id="cd13401">
    <property type="entry name" value="Slt70-like"/>
    <property type="match status" value="1"/>
</dbReference>
<evidence type="ECO:0000313" key="6">
    <source>
        <dbReference type="EMBL" id="MFK2877732.1"/>
    </source>
</evidence>
<evidence type="ECO:0000259" key="4">
    <source>
        <dbReference type="Pfam" id="PF01464"/>
    </source>
</evidence>
<dbReference type="InterPro" id="IPR037061">
    <property type="entry name" value="Lytic_TGlycoase_superhlx_L_sf"/>
</dbReference>
<feature type="chain" id="PRO_5045145114" evidence="3">
    <location>
        <begin position="30"/>
        <end position="688"/>
    </location>
</feature>
<dbReference type="Gene3D" id="1.10.1240.20">
    <property type="entry name" value="Lytic transglycosylase, superhelical linker domain"/>
    <property type="match status" value="1"/>
</dbReference>
<comment type="caution">
    <text evidence="6">The sequence shown here is derived from an EMBL/GenBank/DDBJ whole genome shotgun (WGS) entry which is preliminary data.</text>
</comment>
<name>A0ABW8J624_9GAMM</name>
<gene>
    <name evidence="6" type="ORF">ISP25_11690</name>
</gene>
<sequence>MFAKAAPRRHSLTVLIACCSLLVSLGARAATSIDTQRAAFRQAWAAAQQGGDGWHAWDAQLRSYPLYPYLPAAALEHDIQQIDLPTVQAYLAQYPDLIPAQDLRRDFLLELARRQDWNGFLALYQPGTNDTLACDALQARLANGAALDFDRDLAVLWAKPELPGACTPVLQAAQEQGLLTTPRLWSRIERAADAGKGGTISVLAAWLPAPQNQEAQWLAQALRDPQSAVAAAANWPDTAHARLAASLALQSMARRDTDNADAAWQQLQTHLSFSASQRDAIRRTLAIFHASDYDPDALQQLLALPASAQTATTREWRVRVALAAQDWPGVLAGIAAMPTDQQQGDEWRWFRARALAATGHAEQAQAIYADLAKQTTFFGYLAADQANQPYAICPQAPIDDPQQEQALLEQPGLQRAFELFAVGLQKLARREWARALDGSDERTQVLAVELADARGWYDRAAFTLNHGEAMHYYTLRLPLDSQIGVVEQAKQSGIDPAWAYGILRSESAWMSDARSGADARGLMQLVPSSAAAVARSNGMAWTGGDSLYDPATNVALGTRYLSQLAERYNGAPWLASAAYNAGPSRLNQWLSARGSLAPDLFIATMPFKETREYVARVMDYSLMYDWRLHGNALSIATRLTPIGQLYALPNSMTPRKAVDCAVTATPIAPASSATAPATAASVVTRTSQ</sequence>
<dbReference type="Pfam" id="PF01464">
    <property type="entry name" value="SLT"/>
    <property type="match status" value="1"/>
</dbReference>
<dbReference type="SUPFAM" id="SSF48435">
    <property type="entry name" value="Bacterial muramidases"/>
    <property type="match status" value="1"/>
</dbReference>
<comment type="similarity">
    <text evidence="1">Belongs to the transglycosylase Slt family.</text>
</comment>
<organism evidence="6 7">
    <name type="scientific">Rhodanobacter hydrolyticus</name>
    <dbReference type="NCBI Taxonomy" id="2250595"/>
    <lineage>
        <taxon>Bacteria</taxon>
        <taxon>Pseudomonadati</taxon>
        <taxon>Pseudomonadota</taxon>
        <taxon>Gammaproteobacteria</taxon>
        <taxon>Lysobacterales</taxon>
        <taxon>Rhodanobacteraceae</taxon>
        <taxon>Rhodanobacter</taxon>
    </lineage>
</organism>
<accession>A0ABW8J624</accession>
<dbReference type="InterPro" id="IPR008258">
    <property type="entry name" value="Transglycosylase_SLT_dom_1"/>
</dbReference>
<dbReference type="InterPro" id="IPR023346">
    <property type="entry name" value="Lysozyme-like_dom_sf"/>
</dbReference>
<dbReference type="PANTHER" id="PTHR37423:SF5">
    <property type="entry name" value="SOLUBLE LYTIC MUREIN TRANSGLYCOSYLASE"/>
    <property type="match status" value="1"/>
</dbReference>
<feature type="domain" description="Transglycosylase SLT" evidence="4">
    <location>
        <begin position="487"/>
        <end position="598"/>
    </location>
</feature>
<dbReference type="InterPro" id="IPR012289">
    <property type="entry name" value="Lytic_TGlycosylase_superhlx_L"/>
</dbReference>
<feature type="domain" description="Lytic transglycosylase superhelical linker" evidence="5">
    <location>
        <begin position="409"/>
        <end position="470"/>
    </location>
</feature>
<reference evidence="6 7" key="1">
    <citation type="submission" date="2020-10" db="EMBL/GenBank/DDBJ databases">
        <title>Phylogeny of dyella-like bacteria.</title>
        <authorList>
            <person name="Fu J."/>
        </authorList>
    </citation>
    <scope>NUCLEOTIDE SEQUENCE [LARGE SCALE GENOMIC DNA]</scope>
    <source>
        <strain evidence="6 7">KACC 19113</strain>
    </source>
</reference>
<evidence type="ECO:0000259" key="5">
    <source>
        <dbReference type="Pfam" id="PF14718"/>
    </source>
</evidence>
<dbReference type="Gene3D" id="1.25.20.10">
    <property type="entry name" value="Bacterial muramidases"/>
    <property type="match status" value="1"/>
</dbReference>
<keyword evidence="7" id="KW-1185">Reference proteome</keyword>
<dbReference type="Gene3D" id="1.10.530.10">
    <property type="match status" value="1"/>
</dbReference>
<dbReference type="EMBL" id="JADIKK010000008">
    <property type="protein sequence ID" value="MFK2877732.1"/>
    <property type="molecule type" value="Genomic_DNA"/>
</dbReference>
<dbReference type="PANTHER" id="PTHR37423">
    <property type="entry name" value="SOLUBLE LYTIC MUREIN TRANSGLYCOSYLASE-RELATED"/>
    <property type="match status" value="1"/>
</dbReference>
<dbReference type="SUPFAM" id="SSF53955">
    <property type="entry name" value="Lysozyme-like"/>
    <property type="match status" value="1"/>
</dbReference>
<keyword evidence="2 3" id="KW-0732">Signal</keyword>
<dbReference type="InterPro" id="IPR008939">
    <property type="entry name" value="Lytic_TGlycosylase_superhlx_U"/>
</dbReference>
<evidence type="ECO:0000313" key="7">
    <source>
        <dbReference type="Proteomes" id="UP001620339"/>
    </source>
</evidence>
<evidence type="ECO:0000256" key="2">
    <source>
        <dbReference type="ARBA" id="ARBA00022729"/>
    </source>
</evidence>
<proteinExistence type="inferred from homology"/>
<dbReference type="Pfam" id="PF14718">
    <property type="entry name" value="SLT_L"/>
    <property type="match status" value="1"/>
</dbReference>
<dbReference type="Proteomes" id="UP001620339">
    <property type="component" value="Unassembled WGS sequence"/>
</dbReference>
<feature type="signal peptide" evidence="3">
    <location>
        <begin position="1"/>
        <end position="29"/>
    </location>
</feature>